<evidence type="ECO:0000313" key="4">
    <source>
        <dbReference type="EMBL" id="TNM46075.1"/>
    </source>
</evidence>
<proteinExistence type="predicted"/>
<dbReference type="InterPro" id="IPR020802">
    <property type="entry name" value="TesA-like"/>
</dbReference>
<evidence type="ECO:0000259" key="3">
    <source>
        <dbReference type="SMART" id="SM00824"/>
    </source>
</evidence>
<dbReference type="InterPro" id="IPR029058">
    <property type="entry name" value="AB_hydrolase_fold"/>
</dbReference>
<dbReference type="EMBL" id="VDMP01000016">
    <property type="protein sequence ID" value="TNM46075.1"/>
    <property type="molecule type" value="Genomic_DNA"/>
</dbReference>
<feature type="chain" id="PRO_5039693534" evidence="2">
    <location>
        <begin position="28"/>
        <end position="272"/>
    </location>
</feature>
<organism evidence="4 5">
    <name type="scientific">Nocardioides albidus</name>
    <dbReference type="NCBI Taxonomy" id="1517589"/>
    <lineage>
        <taxon>Bacteria</taxon>
        <taxon>Bacillati</taxon>
        <taxon>Actinomycetota</taxon>
        <taxon>Actinomycetes</taxon>
        <taxon>Propionibacteriales</taxon>
        <taxon>Nocardioidaceae</taxon>
        <taxon>Nocardioides</taxon>
    </lineage>
</organism>
<protein>
    <submittedName>
        <fullName evidence="4">Alpha/beta hydrolase</fullName>
    </submittedName>
</protein>
<keyword evidence="5" id="KW-1185">Reference proteome</keyword>
<gene>
    <name evidence="4" type="ORF">FHP29_03825</name>
</gene>
<dbReference type="Proteomes" id="UP000313231">
    <property type="component" value="Unassembled WGS sequence"/>
</dbReference>
<dbReference type="PANTHER" id="PTHR43798:SF33">
    <property type="entry name" value="HYDROLASE, PUTATIVE (AFU_ORTHOLOGUE AFUA_2G14860)-RELATED"/>
    <property type="match status" value="1"/>
</dbReference>
<sequence>MDTALRWFLAVALLMTAGCGTSSTPRAGTPTPTTTASTEPEYTYGRLQLESGEIRYWCAGEGEPAILLEAGTDAPGTTSFGRPFTLPLAARTTVCTYDRPGTGSSSRAPERRRGLEDLCVVQDQVIAALGLSPPYVLAGQSGGGNLSIGCAARHPERTAALVTIDSYHDDPAQMRAWQREGEFDWRENPEHVDYVRGYTDVLDRLPMPIGTFPVLVFSATRADPGGVENQRFWLGLSPSSTQVVVEGGHNLHQQHPEQLAERILGLLAELRS</sequence>
<dbReference type="AlphaFoldDB" id="A0A5C4WF87"/>
<comment type="caution">
    <text evidence="4">The sequence shown here is derived from an EMBL/GenBank/DDBJ whole genome shotgun (WGS) entry which is preliminary data.</text>
</comment>
<name>A0A5C4WF87_9ACTN</name>
<dbReference type="Pfam" id="PF00561">
    <property type="entry name" value="Abhydrolase_1"/>
    <property type="match status" value="1"/>
</dbReference>
<evidence type="ECO:0000256" key="2">
    <source>
        <dbReference type="SAM" id="SignalP"/>
    </source>
</evidence>
<accession>A0A5C4WF87</accession>
<dbReference type="Gene3D" id="3.40.50.1820">
    <property type="entry name" value="alpha/beta hydrolase"/>
    <property type="match status" value="1"/>
</dbReference>
<evidence type="ECO:0000256" key="1">
    <source>
        <dbReference type="SAM" id="MobiDB-lite"/>
    </source>
</evidence>
<keyword evidence="4" id="KW-0378">Hydrolase</keyword>
<dbReference type="PANTHER" id="PTHR43798">
    <property type="entry name" value="MONOACYLGLYCEROL LIPASE"/>
    <property type="match status" value="1"/>
</dbReference>
<dbReference type="InterPro" id="IPR000073">
    <property type="entry name" value="AB_hydrolase_1"/>
</dbReference>
<reference evidence="4 5" key="1">
    <citation type="journal article" date="2016" name="Int. J. Syst. Evol. Microbiol.">
        <title>Nocardioides albidus sp. nov., an actinobacterium isolated from garden soil.</title>
        <authorList>
            <person name="Singh H."/>
            <person name="Du J."/>
            <person name="Trinh H."/>
            <person name="Won K."/>
            <person name="Yang J.E."/>
            <person name="Yin C."/>
            <person name="Kook M."/>
            <person name="Yi T.H."/>
        </authorList>
    </citation>
    <scope>NUCLEOTIDE SEQUENCE [LARGE SCALE GENOMIC DNA]</scope>
    <source>
        <strain evidence="4 5">CCTCC AB 2015297</strain>
    </source>
</reference>
<evidence type="ECO:0000313" key="5">
    <source>
        <dbReference type="Proteomes" id="UP000313231"/>
    </source>
</evidence>
<dbReference type="GO" id="GO:0016020">
    <property type="term" value="C:membrane"/>
    <property type="evidence" value="ECO:0007669"/>
    <property type="project" value="TreeGrafter"/>
</dbReference>
<dbReference type="SUPFAM" id="SSF53474">
    <property type="entry name" value="alpha/beta-Hydrolases"/>
    <property type="match status" value="1"/>
</dbReference>
<dbReference type="RefSeq" id="WP_139621533.1">
    <property type="nucleotide sequence ID" value="NZ_VDMP01000016.1"/>
</dbReference>
<dbReference type="SMART" id="SM00824">
    <property type="entry name" value="PKS_TE"/>
    <property type="match status" value="1"/>
</dbReference>
<keyword evidence="2" id="KW-0732">Signal</keyword>
<feature type="domain" description="Thioesterase TesA-like" evidence="3">
    <location>
        <begin position="75"/>
        <end position="267"/>
    </location>
</feature>
<feature type="signal peptide" evidence="2">
    <location>
        <begin position="1"/>
        <end position="27"/>
    </location>
</feature>
<dbReference type="PROSITE" id="PS51257">
    <property type="entry name" value="PROKAR_LIPOPROTEIN"/>
    <property type="match status" value="1"/>
</dbReference>
<feature type="region of interest" description="Disordered" evidence="1">
    <location>
        <begin position="20"/>
        <end position="39"/>
    </location>
</feature>
<dbReference type="OrthoDB" id="7185741at2"/>
<dbReference type="GO" id="GO:0016787">
    <property type="term" value="F:hydrolase activity"/>
    <property type="evidence" value="ECO:0007669"/>
    <property type="project" value="UniProtKB-KW"/>
</dbReference>
<dbReference type="InterPro" id="IPR050266">
    <property type="entry name" value="AB_hydrolase_sf"/>
</dbReference>